<dbReference type="Proteomes" id="UP001595379">
    <property type="component" value="Unassembled WGS sequence"/>
</dbReference>
<evidence type="ECO:0000313" key="3">
    <source>
        <dbReference type="Proteomes" id="UP001595379"/>
    </source>
</evidence>
<comment type="caution">
    <text evidence="2">The sequence shown here is derived from an EMBL/GenBank/DDBJ whole genome shotgun (WGS) entry which is preliminary data.</text>
</comment>
<dbReference type="GO" id="GO:0016787">
    <property type="term" value="F:hydrolase activity"/>
    <property type="evidence" value="ECO:0007669"/>
    <property type="project" value="UniProtKB-KW"/>
</dbReference>
<protein>
    <submittedName>
        <fullName evidence="2">Alpha/beta fold hydrolase</fullName>
    </submittedName>
</protein>
<feature type="domain" description="Serine aminopeptidase S33" evidence="1">
    <location>
        <begin position="28"/>
        <end position="290"/>
    </location>
</feature>
<sequence>MAAGWQRQDFSSPTGAMLALYETPPAAPVKGVVHINHGLAEHAARYAPFAEFLAGRGYHVAAQDHRGHGYTTAKDGSPRLFAKRNGWKKVTEDTAAVNAHLRARHPGKPVFVLGHSMGGTVAMNHVMRHPDTVSGAAIWNANFVTGGLAGVMKLVLFFNGLGGASKPAGTIDALTFKAWDKKFRDDRPAFGWLSRDLSVVDAYVADPLCGWPASVSLWRDFLKGMQYAADDTHFARVRKELPFHLIGGGSDPATEGGKATRQMAERLKKAGFTDVSAEVLEGFRHETLNEIGAEAEMAKFADWLDQRVG</sequence>
<reference evidence="3" key="1">
    <citation type="journal article" date="2019" name="Int. J. Syst. Evol. Microbiol.">
        <title>The Global Catalogue of Microorganisms (GCM) 10K type strain sequencing project: providing services to taxonomists for standard genome sequencing and annotation.</title>
        <authorList>
            <consortium name="The Broad Institute Genomics Platform"/>
            <consortium name="The Broad Institute Genome Sequencing Center for Infectious Disease"/>
            <person name="Wu L."/>
            <person name="Ma J."/>
        </authorList>
    </citation>
    <scope>NUCLEOTIDE SEQUENCE [LARGE SCALE GENOMIC DNA]</scope>
    <source>
        <strain evidence="3">KCTC 52487</strain>
    </source>
</reference>
<dbReference type="Gene3D" id="3.40.50.1820">
    <property type="entry name" value="alpha/beta hydrolase"/>
    <property type="match status" value="1"/>
</dbReference>
<keyword evidence="3" id="KW-1185">Reference proteome</keyword>
<evidence type="ECO:0000259" key="1">
    <source>
        <dbReference type="Pfam" id="PF12146"/>
    </source>
</evidence>
<dbReference type="EMBL" id="JBHRSV010000031">
    <property type="protein sequence ID" value="MFC2927458.1"/>
    <property type="molecule type" value="Genomic_DNA"/>
</dbReference>
<dbReference type="InterPro" id="IPR051044">
    <property type="entry name" value="MAG_DAG_Lipase"/>
</dbReference>
<dbReference type="PANTHER" id="PTHR11614">
    <property type="entry name" value="PHOSPHOLIPASE-RELATED"/>
    <property type="match status" value="1"/>
</dbReference>
<keyword evidence="2" id="KW-0378">Hydrolase</keyword>
<dbReference type="InterPro" id="IPR029058">
    <property type="entry name" value="AB_hydrolase_fold"/>
</dbReference>
<gene>
    <name evidence="2" type="ORF">ACFOOR_15225</name>
</gene>
<organism evidence="2 3">
    <name type="scientific">Hyphobacterium vulgare</name>
    <dbReference type="NCBI Taxonomy" id="1736751"/>
    <lineage>
        <taxon>Bacteria</taxon>
        <taxon>Pseudomonadati</taxon>
        <taxon>Pseudomonadota</taxon>
        <taxon>Alphaproteobacteria</taxon>
        <taxon>Maricaulales</taxon>
        <taxon>Maricaulaceae</taxon>
        <taxon>Hyphobacterium</taxon>
    </lineage>
</organism>
<evidence type="ECO:0000313" key="2">
    <source>
        <dbReference type="EMBL" id="MFC2927458.1"/>
    </source>
</evidence>
<dbReference type="Pfam" id="PF12146">
    <property type="entry name" value="Hydrolase_4"/>
    <property type="match status" value="1"/>
</dbReference>
<name>A0ABV7A1H4_9PROT</name>
<dbReference type="InterPro" id="IPR022742">
    <property type="entry name" value="Hydrolase_4"/>
</dbReference>
<dbReference type="RefSeq" id="WP_343165299.1">
    <property type="nucleotide sequence ID" value="NZ_JBHRSV010000031.1"/>
</dbReference>
<proteinExistence type="predicted"/>
<dbReference type="SUPFAM" id="SSF53474">
    <property type="entry name" value="alpha/beta-Hydrolases"/>
    <property type="match status" value="1"/>
</dbReference>
<accession>A0ABV7A1H4</accession>